<dbReference type="GeneID" id="5492757"/>
<dbReference type="AlphaFoldDB" id="A7EA39"/>
<evidence type="ECO:0000313" key="1">
    <source>
        <dbReference type="EMBL" id="EDN99317.1"/>
    </source>
</evidence>
<reference evidence="2" key="1">
    <citation type="journal article" date="2011" name="PLoS Genet.">
        <title>Genomic analysis of the necrotrophic fungal pathogens Sclerotinia sclerotiorum and Botrytis cinerea.</title>
        <authorList>
            <person name="Amselem J."/>
            <person name="Cuomo C.A."/>
            <person name="van Kan J.A."/>
            <person name="Viaud M."/>
            <person name="Benito E.P."/>
            <person name="Couloux A."/>
            <person name="Coutinho P.M."/>
            <person name="de Vries R.P."/>
            <person name="Dyer P.S."/>
            <person name="Fillinger S."/>
            <person name="Fournier E."/>
            <person name="Gout L."/>
            <person name="Hahn M."/>
            <person name="Kohn L."/>
            <person name="Lapalu N."/>
            <person name="Plummer K.M."/>
            <person name="Pradier J.M."/>
            <person name="Quevillon E."/>
            <person name="Sharon A."/>
            <person name="Simon A."/>
            <person name="ten Have A."/>
            <person name="Tudzynski B."/>
            <person name="Tudzynski P."/>
            <person name="Wincker P."/>
            <person name="Andrew M."/>
            <person name="Anthouard V."/>
            <person name="Beever R.E."/>
            <person name="Beffa R."/>
            <person name="Benoit I."/>
            <person name="Bouzid O."/>
            <person name="Brault B."/>
            <person name="Chen Z."/>
            <person name="Choquer M."/>
            <person name="Collemare J."/>
            <person name="Cotton P."/>
            <person name="Danchin E.G."/>
            <person name="Da Silva C."/>
            <person name="Gautier A."/>
            <person name="Giraud C."/>
            <person name="Giraud T."/>
            <person name="Gonzalez C."/>
            <person name="Grossetete S."/>
            <person name="Guldener U."/>
            <person name="Henrissat B."/>
            <person name="Howlett B.J."/>
            <person name="Kodira C."/>
            <person name="Kretschmer M."/>
            <person name="Lappartient A."/>
            <person name="Leroch M."/>
            <person name="Levis C."/>
            <person name="Mauceli E."/>
            <person name="Neuveglise C."/>
            <person name="Oeser B."/>
            <person name="Pearson M."/>
            <person name="Poulain J."/>
            <person name="Poussereau N."/>
            <person name="Quesneville H."/>
            <person name="Rascle C."/>
            <person name="Schumacher J."/>
            <person name="Segurens B."/>
            <person name="Sexton A."/>
            <person name="Silva E."/>
            <person name="Sirven C."/>
            <person name="Soanes D.M."/>
            <person name="Talbot N.J."/>
            <person name="Templeton M."/>
            <person name="Yandava C."/>
            <person name="Yarden O."/>
            <person name="Zeng Q."/>
            <person name="Rollins J.A."/>
            <person name="Lebrun M.H."/>
            <person name="Dickman M."/>
        </authorList>
    </citation>
    <scope>NUCLEOTIDE SEQUENCE [LARGE SCALE GENOMIC DNA]</scope>
    <source>
        <strain evidence="2">ATCC 18683 / 1980 / Ss-1</strain>
    </source>
</reference>
<dbReference type="EMBL" id="CH476623">
    <property type="protein sequence ID" value="EDN99317.1"/>
    <property type="molecule type" value="Genomic_DNA"/>
</dbReference>
<name>A7EA39_SCLS1</name>
<dbReference type="HOGENOM" id="CLU_2528824_0_0_1"/>
<dbReference type="Proteomes" id="UP000001312">
    <property type="component" value="Unassembled WGS sequence"/>
</dbReference>
<gene>
    <name evidence="1" type="ORF">SS1G_02170</name>
</gene>
<proteinExistence type="predicted"/>
<dbReference type="InParanoid" id="A7EA39"/>
<evidence type="ECO:0000313" key="2">
    <source>
        <dbReference type="Proteomes" id="UP000001312"/>
    </source>
</evidence>
<dbReference type="RefSeq" id="XP_001595955.1">
    <property type="nucleotide sequence ID" value="XM_001595905.1"/>
</dbReference>
<protein>
    <submittedName>
        <fullName evidence="1">Uncharacterized protein</fullName>
    </submittedName>
</protein>
<accession>A7EA39</accession>
<sequence>MFTYQCHKVNEPTLLLGLWGFRMLLIHRVLGSKSVSDEKCTGNGRESMITDASIETCRYRSLVISKLILRFEWEVLVKVIRGSG</sequence>
<keyword evidence="2" id="KW-1185">Reference proteome</keyword>
<dbReference type="KEGG" id="ssl:SS1G_02170"/>
<organism evidence="1 2">
    <name type="scientific">Sclerotinia sclerotiorum (strain ATCC 18683 / 1980 / Ss-1)</name>
    <name type="common">White mold</name>
    <name type="synonym">Whetzelinia sclerotiorum</name>
    <dbReference type="NCBI Taxonomy" id="665079"/>
    <lineage>
        <taxon>Eukaryota</taxon>
        <taxon>Fungi</taxon>
        <taxon>Dikarya</taxon>
        <taxon>Ascomycota</taxon>
        <taxon>Pezizomycotina</taxon>
        <taxon>Leotiomycetes</taxon>
        <taxon>Helotiales</taxon>
        <taxon>Sclerotiniaceae</taxon>
        <taxon>Sclerotinia</taxon>
    </lineage>
</organism>